<keyword evidence="9" id="KW-1185">Reference proteome</keyword>
<sequence>MEVSDSLINKIYNSFSADVHFAAPISSLSTNEVELVRGVLQILQGFSSSLFYWDKNKQSYRVKRGIFLSHLSRSSLNAILGQFVYSATCLRLVELLVDKVETSIQSPMPTLSAFTSCVTAWLKRLRNIALKEEIGISKTSESGSTPTLLGLASSLSSLCSGAEYLLQIVRGAIPDVYFKLDPRVPAAEISVHVLNHLYKQLNAICLVEAGQEDAYKALLYLFVGSLLPCIQGLDSWLFEGILNDPFEEMFFYANKAIGIDEAEFWEKSYVLRSIKYQKLDDYATEVKADNQDVMGRKPTSVGAYAKGKEQVGRDFQACPLFIKDIGKEIISAGKSLQLIRHAPKTHSVNSGSNEAISQSKSQFTLSEVFCVSLAALIGQGDHISEDMWQDDTVVSLFQSSVETHKSEETGKSMSGVTCLKKLLVDTSPWKRENGFRNMHNIAGDSTDWEREDTSTSSIVDDLLLRRPYCHENPAVTVCHRSLHENKDYWNTLNLSRNFALPPLNDESLREAIFGEKKMPFSSSAGTNYAFGFHFGESEYLRKQEEQYILEQLFPFPTLLPSFKEDLHVSEVLPFQRNSTLTSRVLSWIQSAELKATPLPVVIMQECLVVYMKKQVDKIGSHILTKLMHDWRLMDELGLLRTIYLLGSGDLLQHFLTVIFNKLDKGESWDDDFELNMVLQESIRNSADGMLLSAPDALVVSITKDNGANVEEKLSASALVSTPRKTKGNFDIDGLNSLKFTYKVPWPLELIANTEALKKYNQVMSFLLKVKRAKFVLDKARRWMWKDRSSTTLTRKRHWLVEQKLLHFVDAFHQYVMDRVYHSAWRQLCEGVSAAGSLDEVIEVHEAYLLSIQRQCFVVPDKLWALIASRINTILGLALDFYSIQQTLSSGGTISTIKARCEMEVDRIEKQFDDCIAFLLRVLSFKLNVGQFPHLADLVTRINYNYFYMSDSGNLVTAPATSKLGKSFPVRTG</sequence>
<evidence type="ECO:0000256" key="1">
    <source>
        <dbReference type="ARBA" id="ARBA00010337"/>
    </source>
</evidence>
<dbReference type="PANTHER" id="PTHR19302">
    <property type="entry name" value="GAMMA TUBULIN COMPLEX PROTEIN"/>
    <property type="match status" value="1"/>
</dbReference>
<dbReference type="FunFam" id="1.20.120.1900:FF:000008">
    <property type="entry name" value="Gamma-tubulin complex component"/>
    <property type="match status" value="1"/>
</dbReference>
<dbReference type="GO" id="GO:0043015">
    <property type="term" value="F:gamma-tubulin binding"/>
    <property type="evidence" value="ECO:0007669"/>
    <property type="project" value="InterPro"/>
</dbReference>
<dbReference type="GO" id="GO:0007020">
    <property type="term" value="P:microtubule nucleation"/>
    <property type="evidence" value="ECO:0007669"/>
    <property type="project" value="InterPro"/>
</dbReference>
<evidence type="ECO:0000259" key="7">
    <source>
        <dbReference type="Pfam" id="PF17681"/>
    </source>
</evidence>
<dbReference type="KEGG" id="dcr:108215306"/>
<dbReference type="InterPro" id="IPR040457">
    <property type="entry name" value="GCP_C"/>
</dbReference>
<keyword evidence="4 5" id="KW-0206">Cytoskeleton</keyword>
<dbReference type="GO" id="GO:0051011">
    <property type="term" value="F:microtubule minus-end binding"/>
    <property type="evidence" value="ECO:0007669"/>
    <property type="project" value="TreeGrafter"/>
</dbReference>
<comment type="similarity">
    <text evidence="1 5">Belongs to the TUBGCP family.</text>
</comment>
<accession>A0AAF0WJU8</accession>
<proteinExistence type="inferred from homology"/>
<reference evidence="8" key="2">
    <citation type="submission" date="2022-03" db="EMBL/GenBank/DDBJ databases">
        <title>Draft title - Genomic analysis of global carrot germplasm unveils the trajectory of domestication and the origin of high carotenoid orange carrot.</title>
        <authorList>
            <person name="Iorizzo M."/>
            <person name="Ellison S."/>
            <person name="Senalik D."/>
            <person name="Macko-Podgorni A."/>
            <person name="Grzebelus D."/>
            <person name="Bostan H."/>
            <person name="Rolling W."/>
            <person name="Curaba J."/>
            <person name="Simon P."/>
        </authorList>
    </citation>
    <scope>NUCLEOTIDE SEQUENCE</scope>
    <source>
        <tissue evidence="8">Leaf</tissue>
    </source>
</reference>
<dbReference type="Gene3D" id="1.20.120.1900">
    <property type="entry name" value="Gamma-tubulin complex, C-terminal domain"/>
    <property type="match status" value="1"/>
</dbReference>
<dbReference type="GO" id="GO:0000278">
    <property type="term" value="P:mitotic cell cycle"/>
    <property type="evidence" value="ECO:0007669"/>
    <property type="project" value="TreeGrafter"/>
</dbReference>
<dbReference type="Pfam" id="PF04130">
    <property type="entry name" value="GCP_C_terminal"/>
    <property type="match status" value="1"/>
</dbReference>
<dbReference type="Proteomes" id="UP000077755">
    <property type="component" value="Chromosome 3"/>
</dbReference>
<evidence type="ECO:0000313" key="8">
    <source>
        <dbReference type="EMBL" id="WOG90681.1"/>
    </source>
</evidence>
<comment type="subcellular location">
    <subcellularLocation>
        <location evidence="5">Cytoplasm</location>
        <location evidence="5">Cytoskeleton</location>
        <location evidence="5">Microtubule organizing center</location>
    </subcellularLocation>
</comment>
<name>A0AAF0WJU8_DAUCS</name>
<dbReference type="Pfam" id="PF17681">
    <property type="entry name" value="GCP_N_terminal"/>
    <property type="match status" value="1"/>
</dbReference>
<organism evidence="8 9">
    <name type="scientific">Daucus carota subsp. sativus</name>
    <name type="common">Carrot</name>
    <dbReference type="NCBI Taxonomy" id="79200"/>
    <lineage>
        <taxon>Eukaryota</taxon>
        <taxon>Viridiplantae</taxon>
        <taxon>Streptophyta</taxon>
        <taxon>Embryophyta</taxon>
        <taxon>Tracheophyta</taxon>
        <taxon>Spermatophyta</taxon>
        <taxon>Magnoliopsida</taxon>
        <taxon>eudicotyledons</taxon>
        <taxon>Gunneridae</taxon>
        <taxon>Pentapetalae</taxon>
        <taxon>asterids</taxon>
        <taxon>campanulids</taxon>
        <taxon>Apiales</taxon>
        <taxon>Apiaceae</taxon>
        <taxon>Apioideae</taxon>
        <taxon>Scandiceae</taxon>
        <taxon>Daucinae</taxon>
        <taxon>Daucus</taxon>
        <taxon>Daucus sect. Daucus</taxon>
    </lineage>
</organism>
<evidence type="ECO:0000313" key="9">
    <source>
        <dbReference type="Proteomes" id="UP000077755"/>
    </source>
</evidence>
<dbReference type="GO" id="GO:0000922">
    <property type="term" value="C:spindle pole"/>
    <property type="evidence" value="ECO:0007669"/>
    <property type="project" value="InterPro"/>
</dbReference>
<dbReference type="InterPro" id="IPR041470">
    <property type="entry name" value="GCP_N"/>
</dbReference>
<dbReference type="GO" id="GO:0000930">
    <property type="term" value="C:gamma-tubulin complex"/>
    <property type="evidence" value="ECO:0007669"/>
    <property type="project" value="TreeGrafter"/>
</dbReference>
<evidence type="ECO:0000256" key="2">
    <source>
        <dbReference type="ARBA" id="ARBA00022490"/>
    </source>
</evidence>
<evidence type="ECO:0000256" key="5">
    <source>
        <dbReference type="RuleBase" id="RU363050"/>
    </source>
</evidence>
<dbReference type="GO" id="GO:0051225">
    <property type="term" value="P:spindle assembly"/>
    <property type="evidence" value="ECO:0007669"/>
    <property type="project" value="TreeGrafter"/>
</dbReference>
<dbReference type="GO" id="GO:0051321">
    <property type="term" value="P:meiotic cell cycle"/>
    <property type="evidence" value="ECO:0007669"/>
    <property type="project" value="TreeGrafter"/>
</dbReference>
<dbReference type="InterPro" id="IPR007259">
    <property type="entry name" value="GCP"/>
</dbReference>
<dbReference type="EMBL" id="CP093345">
    <property type="protein sequence ID" value="WOG90681.1"/>
    <property type="molecule type" value="Genomic_DNA"/>
</dbReference>
<feature type="domain" description="Gamma tubulin complex component C-terminal" evidence="6">
    <location>
        <begin position="632"/>
        <end position="947"/>
    </location>
</feature>
<keyword evidence="3 5" id="KW-0493">Microtubule</keyword>
<evidence type="ECO:0000256" key="4">
    <source>
        <dbReference type="ARBA" id="ARBA00023212"/>
    </source>
</evidence>
<evidence type="ECO:0000256" key="3">
    <source>
        <dbReference type="ARBA" id="ARBA00022701"/>
    </source>
</evidence>
<dbReference type="AlphaFoldDB" id="A0AAF0WJU8"/>
<dbReference type="InterPro" id="IPR042241">
    <property type="entry name" value="GCP_C_sf"/>
</dbReference>
<keyword evidence="2 5" id="KW-0963">Cytoplasm</keyword>
<reference evidence="8" key="1">
    <citation type="journal article" date="2016" name="Nat. Genet.">
        <title>A high-quality carrot genome assembly provides new insights into carotenoid accumulation and asterid genome evolution.</title>
        <authorList>
            <person name="Iorizzo M."/>
            <person name="Ellison S."/>
            <person name="Senalik D."/>
            <person name="Zeng P."/>
            <person name="Satapoomin P."/>
            <person name="Huang J."/>
            <person name="Bowman M."/>
            <person name="Iovene M."/>
            <person name="Sanseverino W."/>
            <person name="Cavagnaro P."/>
            <person name="Yildiz M."/>
            <person name="Macko-Podgorni A."/>
            <person name="Moranska E."/>
            <person name="Grzebelus E."/>
            <person name="Grzebelus D."/>
            <person name="Ashrafi H."/>
            <person name="Zheng Z."/>
            <person name="Cheng S."/>
            <person name="Spooner D."/>
            <person name="Van Deynze A."/>
            <person name="Simon P."/>
        </authorList>
    </citation>
    <scope>NUCLEOTIDE SEQUENCE</scope>
    <source>
        <tissue evidence="8">Leaf</tissue>
    </source>
</reference>
<comment type="function">
    <text evidence="5">Component of the gamma-tubulin ring complex (gTuRC) which mediates microtubule nucleation.</text>
</comment>
<dbReference type="GO" id="GO:0005874">
    <property type="term" value="C:microtubule"/>
    <property type="evidence" value="ECO:0007669"/>
    <property type="project" value="UniProtKB-KW"/>
</dbReference>
<gene>
    <name evidence="8" type="ORF">DCAR_0309925</name>
</gene>
<evidence type="ECO:0000259" key="6">
    <source>
        <dbReference type="Pfam" id="PF04130"/>
    </source>
</evidence>
<protein>
    <recommendedName>
        <fullName evidence="5">Gamma-tubulin complex component</fullName>
    </recommendedName>
</protein>
<dbReference type="PANTHER" id="PTHR19302:SF33">
    <property type="entry name" value="GAMMA-TUBULIN COMPLEX COMPONENT 5"/>
    <property type="match status" value="1"/>
</dbReference>
<dbReference type="GO" id="GO:0031122">
    <property type="term" value="P:cytoplasmic microtubule organization"/>
    <property type="evidence" value="ECO:0007669"/>
    <property type="project" value="TreeGrafter"/>
</dbReference>
<feature type="domain" description="Gamma tubulin complex component protein N-terminal" evidence="7">
    <location>
        <begin position="36"/>
        <end position="361"/>
    </location>
</feature>